<protein>
    <submittedName>
        <fullName evidence="1">Helix-turn-helix domain-containing protein</fullName>
    </submittedName>
</protein>
<evidence type="ECO:0000313" key="2">
    <source>
        <dbReference type="Proteomes" id="UP001147653"/>
    </source>
</evidence>
<proteinExistence type="predicted"/>
<evidence type="ECO:0000313" key="1">
    <source>
        <dbReference type="EMBL" id="MDA0184321.1"/>
    </source>
</evidence>
<dbReference type="RefSeq" id="WP_270028769.1">
    <property type="nucleotide sequence ID" value="NZ_JAPDDP010000073.1"/>
</dbReference>
<reference evidence="1" key="1">
    <citation type="submission" date="2022-10" db="EMBL/GenBank/DDBJ databases">
        <title>The WGS of Solirubrobacter phytolaccae KCTC 29190.</title>
        <authorList>
            <person name="Jiang Z."/>
        </authorList>
    </citation>
    <scope>NUCLEOTIDE SEQUENCE</scope>
    <source>
        <strain evidence="1">KCTC 29190</strain>
    </source>
</reference>
<dbReference type="Proteomes" id="UP001147653">
    <property type="component" value="Unassembled WGS sequence"/>
</dbReference>
<name>A0A9X3NDZ6_9ACTN</name>
<sequence length="141" mass="15200">MANHHNSSIREELVRLDPESVRAVALAVADLLRAEDGTAPETLLTPSEVALRYGVSRAWVYAHARELGAVRLGAGPKARLRFHAERVEEALATNSTRGPAAKGRGTVPTNARRVAAEHAFDAGIDDLPDAWRDAACCAVRR</sequence>
<dbReference type="EMBL" id="JAPDDP010000073">
    <property type="protein sequence ID" value="MDA0184321.1"/>
    <property type="molecule type" value="Genomic_DNA"/>
</dbReference>
<accession>A0A9X3NDZ6</accession>
<keyword evidence="2" id="KW-1185">Reference proteome</keyword>
<dbReference type="AlphaFoldDB" id="A0A9X3NDZ6"/>
<comment type="caution">
    <text evidence="1">The sequence shown here is derived from an EMBL/GenBank/DDBJ whole genome shotgun (WGS) entry which is preliminary data.</text>
</comment>
<organism evidence="1 2">
    <name type="scientific">Solirubrobacter phytolaccae</name>
    <dbReference type="NCBI Taxonomy" id="1404360"/>
    <lineage>
        <taxon>Bacteria</taxon>
        <taxon>Bacillati</taxon>
        <taxon>Actinomycetota</taxon>
        <taxon>Thermoleophilia</taxon>
        <taxon>Solirubrobacterales</taxon>
        <taxon>Solirubrobacteraceae</taxon>
        <taxon>Solirubrobacter</taxon>
    </lineage>
</organism>
<gene>
    <name evidence="1" type="ORF">OJ997_28710</name>
</gene>